<keyword evidence="2" id="KW-1185">Reference proteome</keyword>
<reference evidence="1 2" key="1">
    <citation type="submission" date="2020-12" db="EMBL/GenBank/DDBJ databases">
        <title>Geomonas sp. Red259, isolated from paddy soil.</title>
        <authorList>
            <person name="Xu Z."/>
            <person name="Zhang Z."/>
            <person name="Masuda Y."/>
            <person name="Itoh H."/>
            <person name="Senoo K."/>
        </authorList>
    </citation>
    <scope>NUCLEOTIDE SEQUENCE [LARGE SCALE GENOMIC DNA]</scope>
    <source>
        <strain evidence="1 2">Red259</strain>
    </source>
</reference>
<proteinExistence type="predicted"/>
<dbReference type="Proteomes" id="UP000641025">
    <property type="component" value="Unassembled WGS sequence"/>
</dbReference>
<dbReference type="RefSeq" id="WP_199394435.1">
    <property type="nucleotide sequence ID" value="NZ_JAEMHK010000004.1"/>
</dbReference>
<protein>
    <recommendedName>
        <fullName evidence="3">Lipoprotein</fullName>
    </recommendedName>
</protein>
<dbReference type="EMBL" id="JAEMHK010000004">
    <property type="protein sequence ID" value="MBJ6799920.1"/>
    <property type="molecule type" value="Genomic_DNA"/>
</dbReference>
<evidence type="ECO:0000313" key="1">
    <source>
        <dbReference type="EMBL" id="MBJ6799920.1"/>
    </source>
</evidence>
<accession>A0ABS0YPL0</accession>
<comment type="caution">
    <text evidence="1">The sequence shown here is derived from an EMBL/GenBank/DDBJ whole genome shotgun (WGS) entry which is preliminary data.</text>
</comment>
<name>A0ABS0YPL0_9BACT</name>
<organism evidence="1 2">
    <name type="scientific">Geomonas propionica</name>
    <dbReference type="NCBI Taxonomy" id="2798582"/>
    <lineage>
        <taxon>Bacteria</taxon>
        <taxon>Pseudomonadati</taxon>
        <taxon>Thermodesulfobacteriota</taxon>
        <taxon>Desulfuromonadia</taxon>
        <taxon>Geobacterales</taxon>
        <taxon>Geobacteraceae</taxon>
        <taxon>Geomonas</taxon>
    </lineage>
</organism>
<evidence type="ECO:0000313" key="2">
    <source>
        <dbReference type="Proteomes" id="UP000641025"/>
    </source>
</evidence>
<gene>
    <name evidence="1" type="ORF">JFN90_07185</name>
</gene>
<evidence type="ECO:0008006" key="3">
    <source>
        <dbReference type="Google" id="ProtNLM"/>
    </source>
</evidence>
<sequence>MRKLWLFLLTIFCSGCTTQGDVDSERLKSLPYRYSQFDMALAWEIKSAGMETVVEGVGKNLRYAFMEGVEIWVAAVDAAGKTRARNVCFVIPRQVKQDGTFPFSAKLPIPLEPGMLLKFTYKYNGSDGGDGGVNWMQSFEWTVPSQV</sequence>